<dbReference type="EMBL" id="CP001160">
    <property type="protein sequence ID" value="ACI64677.1"/>
    <property type="molecule type" value="Genomic_DNA"/>
</dbReference>
<evidence type="ECO:0000313" key="4">
    <source>
        <dbReference type="Proteomes" id="UP000001449"/>
    </source>
</evidence>
<gene>
    <name evidence="3" type="ORF">THAPS_7239</name>
</gene>
<name>B5YNQ9_THAPS</name>
<reference evidence="3 4" key="1">
    <citation type="journal article" date="2004" name="Science">
        <title>The genome of the diatom Thalassiosira pseudonana: ecology, evolution, and metabolism.</title>
        <authorList>
            <person name="Armbrust E.V."/>
            <person name="Berges J.A."/>
            <person name="Bowler C."/>
            <person name="Green B.R."/>
            <person name="Martinez D."/>
            <person name="Putnam N.H."/>
            <person name="Zhou S."/>
            <person name="Allen A.E."/>
            <person name="Apt K.E."/>
            <person name="Bechner M."/>
            <person name="Brzezinski M.A."/>
            <person name="Chaal B.K."/>
            <person name="Chiovitti A."/>
            <person name="Davis A.K."/>
            <person name="Demarest M.S."/>
            <person name="Detter J.C."/>
            <person name="Glavina T."/>
            <person name="Goodstein D."/>
            <person name="Hadi M.Z."/>
            <person name="Hellsten U."/>
            <person name="Hildebrand M."/>
            <person name="Jenkins B.D."/>
            <person name="Jurka J."/>
            <person name="Kapitonov V.V."/>
            <person name="Kroger N."/>
            <person name="Lau W.W."/>
            <person name="Lane T.W."/>
            <person name="Larimer F.W."/>
            <person name="Lippmeier J.C."/>
            <person name="Lucas S."/>
            <person name="Medina M."/>
            <person name="Montsant A."/>
            <person name="Obornik M."/>
            <person name="Parker M.S."/>
            <person name="Palenik B."/>
            <person name="Pazour G.J."/>
            <person name="Richardson P.M."/>
            <person name="Rynearson T.A."/>
            <person name="Saito M.A."/>
            <person name="Schwartz D.C."/>
            <person name="Thamatrakoln K."/>
            <person name="Valentin K."/>
            <person name="Vardi A."/>
            <person name="Wilkerson F.P."/>
            <person name="Rokhsar D.S."/>
        </authorList>
    </citation>
    <scope>NUCLEOTIDE SEQUENCE [LARGE SCALE GENOMIC DNA]</scope>
    <source>
        <strain evidence="3 4">CCMP1335</strain>
    </source>
</reference>
<feature type="chain" id="PRO_5002841405" evidence="2">
    <location>
        <begin position="24"/>
        <end position="222"/>
    </location>
</feature>
<organism evidence="3 4">
    <name type="scientific">Thalassiosira pseudonana</name>
    <name type="common">Marine diatom</name>
    <name type="synonym">Cyclotella nana</name>
    <dbReference type="NCBI Taxonomy" id="35128"/>
    <lineage>
        <taxon>Eukaryota</taxon>
        <taxon>Sar</taxon>
        <taxon>Stramenopiles</taxon>
        <taxon>Ochrophyta</taxon>
        <taxon>Bacillariophyta</taxon>
        <taxon>Coscinodiscophyceae</taxon>
        <taxon>Thalassiosirophycidae</taxon>
        <taxon>Thalassiosirales</taxon>
        <taxon>Thalassiosiraceae</taxon>
        <taxon>Thalassiosira</taxon>
    </lineage>
</organism>
<dbReference type="AlphaFoldDB" id="B5YNQ9"/>
<dbReference type="PaxDb" id="35128-Thaps7239"/>
<protein>
    <submittedName>
        <fullName evidence="3">Uncharacterized protein</fullName>
    </submittedName>
</protein>
<accession>B5YNQ9</accession>
<dbReference type="InParanoid" id="B5YNQ9"/>
<feature type="signal peptide" evidence="2">
    <location>
        <begin position="1"/>
        <end position="23"/>
    </location>
</feature>
<dbReference type="RefSeq" id="XP_002295960.1">
    <property type="nucleotide sequence ID" value="XM_002295924.1"/>
</dbReference>
<dbReference type="GeneID" id="7447171"/>
<dbReference type="HOGENOM" id="CLU_1247567_0_0_1"/>
<proteinExistence type="predicted"/>
<keyword evidence="4" id="KW-1185">Reference proteome</keyword>
<keyword evidence="2" id="KW-0732">Signal</keyword>
<dbReference type="Proteomes" id="UP000001449">
    <property type="component" value="Chromosome 7"/>
</dbReference>
<dbReference type="KEGG" id="tps:THAPS_7239"/>
<feature type="compositionally biased region" description="Gly residues" evidence="1">
    <location>
        <begin position="50"/>
        <end position="63"/>
    </location>
</feature>
<evidence type="ECO:0000313" key="3">
    <source>
        <dbReference type="EMBL" id="ACI64677.1"/>
    </source>
</evidence>
<evidence type="ECO:0000256" key="1">
    <source>
        <dbReference type="SAM" id="MobiDB-lite"/>
    </source>
</evidence>
<feature type="region of interest" description="Disordered" evidence="1">
    <location>
        <begin position="40"/>
        <end position="63"/>
    </location>
</feature>
<reference evidence="3 4" key="2">
    <citation type="journal article" date="2008" name="Nature">
        <title>The Phaeodactylum genome reveals the evolutionary history of diatom genomes.</title>
        <authorList>
            <person name="Bowler C."/>
            <person name="Allen A.E."/>
            <person name="Badger J.H."/>
            <person name="Grimwood J."/>
            <person name="Jabbari K."/>
            <person name="Kuo A."/>
            <person name="Maheswari U."/>
            <person name="Martens C."/>
            <person name="Maumus F."/>
            <person name="Otillar R.P."/>
            <person name="Rayko E."/>
            <person name="Salamov A."/>
            <person name="Vandepoele K."/>
            <person name="Beszteri B."/>
            <person name="Gruber A."/>
            <person name="Heijde M."/>
            <person name="Katinka M."/>
            <person name="Mock T."/>
            <person name="Valentin K."/>
            <person name="Verret F."/>
            <person name="Berges J.A."/>
            <person name="Brownlee C."/>
            <person name="Cadoret J.P."/>
            <person name="Chiovitti A."/>
            <person name="Choi C.J."/>
            <person name="Coesel S."/>
            <person name="De Martino A."/>
            <person name="Detter J.C."/>
            <person name="Durkin C."/>
            <person name="Falciatore A."/>
            <person name="Fournet J."/>
            <person name="Haruta M."/>
            <person name="Huysman M.J."/>
            <person name="Jenkins B.D."/>
            <person name="Jiroutova K."/>
            <person name="Jorgensen R.E."/>
            <person name="Joubert Y."/>
            <person name="Kaplan A."/>
            <person name="Kroger N."/>
            <person name="Kroth P.G."/>
            <person name="La Roche J."/>
            <person name="Lindquist E."/>
            <person name="Lommer M."/>
            <person name="Martin-Jezequel V."/>
            <person name="Lopez P.J."/>
            <person name="Lucas S."/>
            <person name="Mangogna M."/>
            <person name="McGinnis K."/>
            <person name="Medlin L.K."/>
            <person name="Montsant A."/>
            <person name="Oudot-Le Secq M.P."/>
            <person name="Napoli C."/>
            <person name="Obornik M."/>
            <person name="Parker M.S."/>
            <person name="Petit J.L."/>
            <person name="Porcel B.M."/>
            <person name="Poulsen N."/>
            <person name="Robison M."/>
            <person name="Rychlewski L."/>
            <person name="Rynearson T.A."/>
            <person name="Schmutz J."/>
            <person name="Shapiro H."/>
            <person name="Siaut M."/>
            <person name="Stanley M."/>
            <person name="Sussman M.R."/>
            <person name="Taylor A.R."/>
            <person name="Vardi A."/>
            <person name="von Dassow P."/>
            <person name="Vyverman W."/>
            <person name="Willis A."/>
            <person name="Wyrwicz L.S."/>
            <person name="Rokhsar D.S."/>
            <person name="Weissenbach J."/>
            <person name="Armbrust E.V."/>
            <person name="Green B.R."/>
            <person name="Van de Peer Y."/>
            <person name="Grigoriev I.V."/>
        </authorList>
    </citation>
    <scope>NUCLEOTIDE SEQUENCE [LARGE SCALE GENOMIC DNA]</scope>
    <source>
        <strain evidence="3 4">CCMP1335</strain>
    </source>
</reference>
<sequence length="222" mass="23966">MKLSVFSIALPTLLSLSATNAQAQVHHELLRGRELRFRDGTGNERHAGSGSQGPFGKGGRGSGGLFGRTSESGECYWSGVNGDSEPLLTRIVDECGTYTCIDEDIDCTAWDTVTDEDLIRGYCDPNMTQEERDASRLVRREKWLAMTTAERQDFLSELKDVNEANKHTVLECACCNSDGIDSIVGLVAGKEGAVAKALGLRRVAEAGRLGSGEGFRHGHGDN</sequence>
<evidence type="ECO:0000256" key="2">
    <source>
        <dbReference type="SAM" id="SignalP"/>
    </source>
</evidence>